<accession>A0ABS8WCH9</accession>
<organism evidence="2 3">
    <name type="scientific">Motilimonas cestriensis</name>
    <dbReference type="NCBI Taxonomy" id="2742685"/>
    <lineage>
        <taxon>Bacteria</taxon>
        <taxon>Pseudomonadati</taxon>
        <taxon>Pseudomonadota</taxon>
        <taxon>Gammaproteobacteria</taxon>
        <taxon>Alteromonadales</taxon>
        <taxon>Alteromonadales genera incertae sedis</taxon>
        <taxon>Motilimonas</taxon>
    </lineage>
</organism>
<proteinExistence type="predicted"/>
<keyword evidence="1" id="KW-0732">Signal</keyword>
<dbReference type="Proteomes" id="UP001201273">
    <property type="component" value="Unassembled WGS sequence"/>
</dbReference>
<feature type="signal peptide" evidence="1">
    <location>
        <begin position="1"/>
        <end position="22"/>
    </location>
</feature>
<evidence type="ECO:0000313" key="3">
    <source>
        <dbReference type="Proteomes" id="UP001201273"/>
    </source>
</evidence>
<sequence length="234" mass="26195">MNKTFTLSSIISCLLLGNAAIAQPICEANFEPTSNPDDRFETQELSTNAGMIKVINDRATGLQWAYCPYGQTPSADLASCEGEAQPIGTMRDKNKHQLLEDTLTQENARLGESAHLWRAPNTHELMSIFNGKCTPAIYHAFSFEINKTDEEIQAMIDTRVNWWDPKVTEAERNFADEQRMKGNAYRYLPFTTDTSAKVASDGYQTVIFSNAYSVTSTVNTWPGLLRLVRSIPVQ</sequence>
<feature type="chain" id="PRO_5046309091" description="DUF1566 domain-containing protein" evidence="1">
    <location>
        <begin position="23"/>
        <end position="234"/>
    </location>
</feature>
<keyword evidence="3" id="KW-1185">Reference proteome</keyword>
<reference evidence="2 3" key="1">
    <citation type="journal article" date="2022" name="Environ. Microbiol. Rep.">
        <title>Eco-phylogenetic analyses reveal divergent evolution of vitamin B12 metabolism in the marine bacterial family 'Psychromonadaceae'.</title>
        <authorList>
            <person name="Jin X."/>
            <person name="Yang Y."/>
            <person name="Cao H."/>
            <person name="Gao B."/>
            <person name="Zhao Z."/>
        </authorList>
    </citation>
    <scope>NUCLEOTIDE SEQUENCE [LARGE SCALE GENOMIC DNA]</scope>
    <source>
        <strain evidence="2 3">MKS20</strain>
    </source>
</reference>
<name>A0ABS8WCH9_9GAMM</name>
<evidence type="ECO:0008006" key="4">
    <source>
        <dbReference type="Google" id="ProtNLM"/>
    </source>
</evidence>
<dbReference type="RefSeq" id="WP_233054440.1">
    <property type="nucleotide sequence ID" value="NZ_JAIMJA010000024.1"/>
</dbReference>
<evidence type="ECO:0000256" key="1">
    <source>
        <dbReference type="SAM" id="SignalP"/>
    </source>
</evidence>
<comment type="caution">
    <text evidence="2">The sequence shown here is derived from an EMBL/GenBank/DDBJ whole genome shotgun (WGS) entry which is preliminary data.</text>
</comment>
<dbReference type="EMBL" id="JAIMJA010000024">
    <property type="protein sequence ID" value="MCE2596759.1"/>
    <property type="molecule type" value="Genomic_DNA"/>
</dbReference>
<evidence type="ECO:0000313" key="2">
    <source>
        <dbReference type="EMBL" id="MCE2596759.1"/>
    </source>
</evidence>
<gene>
    <name evidence="2" type="ORF">K6Y31_18405</name>
</gene>
<protein>
    <recommendedName>
        <fullName evidence="4">DUF1566 domain-containing protein</fullName>
    </recommendedName>
</protein>